<keyword evidence="5 6" id="KW-0472">Membrane</keyword>
<comment type="subcellular location">
    <subcellularLocation>
        <location evidence="1">Cell membrane</location>
        <topology evidence="1">Multi-pass membrane protein</topology>
    </subcellularLocation>
</comment>
<evidence type="ECO:0000259" key="7">
    <source>
        <dbReference type="PROSITE" id="PS50850"/>
    </source>
</evidence>
<feature type="transmembrane region" description="Helical" evidence="6">
    <location>
        <begin position="40"/>
        <end position="60"/>
    </location>
</feature>
<dbReference type="Pfam" id="PF07690">
    <property type="entry name" value="MFS_1"/>
    <property type="match status" value="1"/>
</dbReference>
<gene>
    <name evidence="8" type="ORF">MC7420_2648</name>
</gene>
<sequence length="382" mass="39937">MLRDPRLLVLLVAGSLTTMAGGVVAPILPEMIQQLNLDPALAGNLVSLHCLTIALFSPPLGIVADRIGHLRVLIPSLILYALFGTAGAFMHSLMPLLVVRGLLGAASGGIAAASLGILGNMYEGEARSQALGYATSTLTIMGIAFPLLGGWVGSFHWQWAFGLYGIGLPMAILAARFLPEKSSPKTKADAKDAGSKLRQVLGRPYTLRLLCTLSLVSIAMYAVVIYAPQYLKQTIDATSVVNGIVLASRAIGAAIISAFGAKRLAQRWGRPTTVAIGLGLMALTLSTIPILHQLGWILVTAVFFGMGFGLVLPTLYGTLANLAPPDLKSSVLAAGTGAGFLGQFISPILLGPVLAFCGLEWVFYAAAIVALLAGLLLFAHQQ</sequence>
<dbReference type="PRINTS" id="PR01035">
    <property type="entry name" value="TCRTETA"/>
</dbReference>
<dbReference type="SUPFAM" id="SSF103473">
    <property type="entry name" value="MFS general substrate transporter"/>
    <property type="match status" value="1"/>
</dbReference>
<keyword evidence="4 6" id="KW-1133">Transmembrane helix</keyword>
<feature type="transmembrane region" description="Helical" evidence="6">
    <location>
        <begin position="72"/>
        <end position="91"/>
    </location>
</feature>
<evidence type="ECO:0000313" key="8">
    <source>
        <dbReference type="EMBL" id="EDX73030.1"/>
    </source>
</evidence>
<dbReference type="Gene3D" id="1.20.1250.20">
    <property type="entry name" value="MFS general substrate transporter like domains"/>
    <property type="match status" value="1"/>
</dbReference>
<keyword evidence="9" id="KW-1185">Reference proteome</keyword>
<name>B4VYD8_9CYAN</name>
<dbReference type="PANTHER" id="PTHR43124">
    <property type="entry name" value="PURINE EFFLUX PUMP PBUE"/>
    <property type="match status" value="1"/>
</dbReference>
<evidence type="ECO:0000256" key="5">
    <source>
        <dbReference type="ARBA" id="ARBA00023136"/>
    </source>
</evidence>
<dbReference type="GO" id="GO:0022857">
    <property type="term" value="F:transmembrane transporter activity"/>
    <property type="evidence" value="ECO:0007669"/>
    <property type="project" value="InterPro"/>
</dbReference>
<organism evidence="8 9">
    <name type="scientific">Coleofasciculus chthonoplastes PCC 7420</name>
    <dbReference type="NCBI Taxonomy" id="118168"/>
    <lineage>
        <taxon>Bacteria</taxon>
        <taxon>Bacillati</taxon>
        <taxon>Cyanobacteriota</taxon>
        <taxon>Cyanophyceae</taxon>
        <taxon>Coleofasciculales</taxon>
        <taxon>Coleofasciculaceae</taxon>
        <taxon>Coleofasciculus</taxon>
    </lineage>
</organism>
<dbReference type="InterPro" id="IPR020846">
    <property type="entry name" value="MFS_dom"/>
</dbReference>
<evidence type="ECO:0000256" key="2">
    <source>
        <dbReference type="ARBA" id="ARBA00022475"/>
    </source>
</evidence>
<keyword evidence="2" id="KW-1003">Cell membrane</keyword>
<evidence type="ECO:0000256" key="3">
    <source>
        <dbReference type="ARBA" id="ARBA00022692"/>
    </source>
</evidence>
<dbReference type="RefSeq" id="WP_006103832.1">
    <property type="nucleotide sequence ID" value="NZ_DS989860.1"/>
</dbReference>
<accession>B4VYD8</accession>
<evidence type="ECO:0000256" key="1">
    <source>
        <dbReference type="ARBA" id="ARBA00004651"/>
    </source>
</evidence>
<proteinExistence type="predicted"/>
<feature type="transmembrane region" description="Helical" evidence="6">
    <location>
        <begin position="205"/>
        <end position="227"/>
    </location>
</feature>
<dbReference type="InterPro" id="IPR011701">
    <property type="entry name" value="MFS"/>
</dbReference>
<feature type="transmembrane region" description="Helical" evidence="6">
    <location>
        <begin position="130"/>
        <end position="151"/>
    </location>
</feature>
<dbReference type="eggNOG" id="COG2814">
    <property type="taxonomic scope" value="Bacteria"/>
</dbReference>
<evidence type="ECO:0000256" key="6">
    <source>
        <dbReference type="SAM" id="Phobius"/>
    </source>
</evidence>
<feature type="transmembrane region" description="Helical" evidence="6">
    <location>
        <begin position="157"/>
        <end position="178"/>
    </location>
</feature>
<dbReference type="OrthoDB" id="9793283at2"/>
<feature type="transmembrane region" description="Helical" evidence="6">
    <location>
        <begin position="297"/>
        <end position="319"/>
    </location>
</feature>
<reference evidence="8 9" key="1">
    <citation type="submission" date="2008-07" db="EMBL/GenBank/DDBJ databases">
        <authorList>
            <person name="Tandeau de Marsac N."/>
            <person name="Ferriera S."/>
            <person name="Johnson J."/>
            <person name="Kravitz S."/>
            <person name="Beeson K."/>
            <person name="Sutton G."/>
            <person name="Rogers Y.-H."/>
            <person name="Friedman R."/>
            <person name="Frazier M."/>
            <person name="Venter J.C."/>
        </authorList>
    </citation>
    <scope>NUCLEOTIDE SEQUENCE [LARGE SCALE GENOMIC DNA]</scope>
    <source>
        <strain evidence="8 9">PCC 7420</strain>
    </source>
</reference>
<dbReference type="AlphaFoldDB" id="B4VYD8"/>
<dbReference type="STRING" id="118168.MC7420_2648"/>
<dbReference type="PANTHER" id="PTHR43124:SF3">
    <property type="entry name" value="CHLORAMPHENICOL EFFLUX PUMP RV0191"/>
    <property type="match status" value="1"/>
</dbReference>
<evidence type="ECO:0000313" key="9">
    <source>
        <dbReference type="Proteomes" id="UP000003835"/>
    </source>
</evidence>
<feature type="transmembrane region" description="Helical" evidence="6">
    <location>
        <begin position="97"/>
        <end position="118"/>
    </location>
</feature>
<evidence type="ECO:0000256" key="4">
    <source>
        <dbReference type="ARBA" id="ARBA00022989"/>
    </source>
</evidence>
<feature type="transmembrane region" description="Helical" evidence="6">
    <location>
        <begin position="7"/>
        <end position="28"/>
    </location>
</feature>
<feature type="transmembrane region" description="Helical" evidence="6">
    <location>
        <begin position="239"/>
        <end position="261"/>
    </location>
</feature>
<dbReference type="EMBL" id="DS989860">
    <property type="protein sequence ID" value="EDX73030.1"/>
    <property type="molecule type" value="Genomic_DNA"/>
</dbReference>
<dbReference type="HOGENOM" id="CLU_001265_10_6_3"/>
<dbReference type="GO" id="GO:0005886">
    <property type="term" value="C:plasma membrane"/>
    <property type="evidence" value="ECO:0007669"/>
    <property type="project" value="UniProtKB-SubCell"/>
</dbReference>
<dbReference type="Proteomes" id="UP000003835">
    <property type="component" value="Unassembled WGS sequence"/>
</dbReference>
<dbReference type="InterPro" id="IPR036259">
    <property type="entry name" value="MFS_trans_sf"/>
</dbReference>
<dbReference type="CDD" id="cd17473">
    <property type="entry name" value="MFS_arabinose_efflux_permease_like"/>
    <property type="match status" value="1"/>
</dbReference>
<feature type="transmembrane region" description="Helical" evidence="6">
    <location>
        <begin position="273"/>
        <end position="291"/>
    </location>
</feature>
<protein>
    <submittedName>
        <fullName evidence="8">Transporter, major facilitator family</fullName>
    </submittedName>
</protein>
<feature type="domain" description="Major facilitator superfamily (MFS) profile" evidence="7">
    <location>
        <begin position="6"/>
        <end position="382"/>
    </location>
</feature>
<keyword evidence="3 6" id="KW-0812">Transmembrane</keyword>
<feature type="transmembrane region" description="Helical" evidence="6">
    <location>
        <begin position="361"/>
        <end position="379"/>
    </location>
</feature>
<feature type="transmembrane region" description="Helical" evidence="6">
    <location>
        <begin position="331"/>
        <end position="355"/>
    </location>
</feature>
<dbReference type="PROSITE" id="PS50850">
    <property type="entry name" value="MFS"/>
    <property type="match status" value="1"/>
</dbReference>
<dbReference type="InterPro" id="IPR001958">
    <property type="entry name" value="Tet-R_TetA/multi-R_MdtG-like"/>
</dbReference>
<dbReference type="InterPro" id="IPR050189">
    <property type="entry name" value="MFS_Efflux_Transporters"/>
</dbReference>